<name>A0A9W6K0Z6_9HYPH</name>
<gene>
    <name evidence="2" type="ORF">GCM10017653_40640</name>
</gene>
<feature type="region of interest" description="Disordered" evidence="1">
    <location>
        <begin position="1"/>
        <end position="21"/>
    </location>
</feature>
<organism evidence="2 3">
    <name type="scientific">Ancylobacter defluvii</name>
    <dbReference type="NCBI Taxonomy" id="1282440"/>
    <lineage>
        <taxon>Bacteria</taxon>
        <taxon>Pseudomonadati</taxon>
        <taxon>Pseudomonadota</taxon>
        <taxon>Alphaproteobacteria</taxon>
        <taxon>Hyphomicrobiales</taxon>
        <taxon>Xanthobacteraceae</taxon>
        <taxon>Ancylobacter</taxon>
    </lineage>
</organism>
<evidence type="ECO:0000256" key="1">
    <source>
        <dbReference type="SAM" id="MobiDB-lite"/>
    </source>
</evidence>
<comment type="caution">
    <text evidence="2">The sequence shown here is derived from an EMBL/GenBank/DDBJ whole genome shotgun (WGS) entry which is preliminary data.</text>
</comment>
<proteinExistence type="predicted"/>
<evidence type="ECO:0000313" key="2">
    <source>
        <dbReference type="EMBL" id="GLK85994.1"/>
    </source>
</evidence>
<accession>A0A9W6K0Z6</accession>
<sequence length="87" mass="9463">MLGNEGTVPTGATRDDEPARAMSVEERVAALAFPRRMPETHSVTALMRSHLDIARPRSDAEALRILRQAFPAAPLAVRVAAMADRAR</sequence>
<keyword evidence="3" id="KW-1185">Reference proteome</keyword>
<dbReference type="RefSeq" id="WP_246546148.1">
    <property type="nucleotide sequence ID" value="NZ_BSFM01000017.1"/>
</dbReference>
<reference evidence="2" key="2">
    <citation type="submission" date="2023-01" db="EMBL/GenBank/DDBJ databases">
        <authorList>
            <person name="Sun Q."/>
            <person name="Evtushenko L."/>
        </authorList>
    </citation>
    <scope>NUCLEOTIDE SEQUENCE</scope>
    <source>
        <strain evidence="2">VKM B-2789</strain>
    </source>
</reference>
<protein>
    <submittedName>
        <fullName evidence="2">Uncharacterized protein</fullName>
    </submittedName>
</protein>
<dbReference type="EMBL" id="BSFM01000017">
    <property type="protein sequence ID" value="GLK85994.1"/>
    <property type="molecule type" value="Genomic_DNA"/>
</dbReference>
<dbReference type="AlphaFoldDB" id="A0A9W6K0Z6"/>
<reference evidence="2" key="1">
    <citation type="journal article" date="2014" name="Int. J. Syst. Evol. Microbiol.">
        <title>Complete genome sequence of Corynebacterium casei LMG S-19264T (=DSM 44701T), isolated from a smear-ripened cheese.</title>
        <authorList>
            <consortium name="US DOE Joint Genome Institute (JGI-PGF)"/>
            <person name="Walter F."/>
            <person name="Albersmeier A."/>
            <person name="Kalinowski J."/>
            <person name="Ruckert C."/>
        </authorList>
    </citation>
    <scope>NUCLEOTIDE SEQUENCE</scope>
    <source>
        <strain evidence="2">VKM B-2789</strain>
    </source>
</reference>
<evidence type="ECO:0000313" key="3">
    <source>
        <dbReference type="Proteomes" id="UP001143330"/>
    </source>
</evidence>
<dbReference type="Proteomes" id="UP001143330">
    <property type="component" value="Unassembled WGS sequence"/>
</dbReference>